<dbReference type="AlphaFoldDB" id="A0A329QJK0"/>
<dbReference type="Proteomes" id="UP000250462">
    <property type="component" value="Unassembled WGS sequence"/>
</dbReference>
<dbReference type="RefSeq" id="WP_112259125.1">
    <property type="nucleotide sequence ID" value="NZ_QMIG01000016.1"/>
</dbReference>
<keyword evidence="2" id="KW-1185">Reference proteome</keyword>
<accession>A0A329QJK0</accession>
<evidence type="ECO:0000313" key="1">
    <source>
        <dbReference type="EMBL" id="RAW12443.1"/>
    </source>
</evidence>
<evidence type="ECO:0008006" key="3">
    <source>
        <dbReference type="Google" id="ProtNLM"/>
    </source>
</evidence>
<comment type="caution">
    <text evidence="1">The sequence shown here is derived from an EMBL/GenBank/DDBJ whole genome shotgun (WGS) entry which is preliminary data.</text>
</comment>
<name>A0A329QJK0_9ACTN</name>
<dbReference type="OrthoDB" id="3397311at2"/>
<organism evidence="1 2">
    <name type="scientific">Phytoactinopolyspora halophila</name>
    <dbReference type="NCBI Taxonomy" id="1981511"/>
    <lineage>
        <taxon>Bacteria</taxon>
        <taxon>Bacillati</taxon>
        <taxon>Actinomycetota</taxon>
        <taxon>Actinomycetes</taxon>
        <taxon>Jiangellales</taxon>
        <taxon>Jiangellaceae</taxon>
        <taxon>Phytoactinopolyspora</taxon>
    </lineage>
</organism>
<protein>
    <recommendedName>
        <fullName evidence="3">Carboxypeptidase regulatory-like domain-containing protein</fullName>
    </recommendedName>
</protein>
<gene>
    <name evidence="1" type="ORF">DPM12_14870</name>
</gene>
<sequence length="159" mass="16783">MADETGADDALLAELRTVIDMDDPPPPALVEAIKNSLDWLDADHQIAELVSDSHLAGAAALRAAHEPRVLTFTADESTLVVEVVEPPAAAPPDGRRVIGQIVPPAPAGVDVRTADGVTTHVRADEHGRFRATGVSPGPVTISVRYDDASRPPFVTTWIS</sequence>
<proteinExistence type="predicted"/>
<dbReference type="EMBL" id="QMIG01000016">
    <property type="protein sequence ID" value="RAW12443.1"/>
    <property type="molecule type" value="Genomic_DNA"/>
</dbReference>
<evidence type="ECO:0000313" key="2">
    <source>
        <dbReference type="Proteomes" id="UP000250462"/>
    </source>
</evidence>
<reference evidence="1 2" key="1">
    <citation type="submission" date="2018-06" db="EMBL/GenBank/DDBJ databases">
        <title>Phytoactinopolyspora halophila sp. nov., a novel halophilic actinomycete isolated from a saline soil in China.</title>
        <authorList>
            <person name="Tang S.-K."/>
        </authorList>
    </citation>
    <scope>NUCLEOTIDE SEQUENCE [LARGE SCALE GENOMIC DNA]</scope>
    <source>
        <strain evidence="1 2">YIM 96934</strain>
    </source>
</reference>